<dbReference type="Proteomes" id="UP000051802">
    <property type="component" value="Unassembled WGS sequence"/>
</dbReference>
<evidence type="ECO:0000256" key="2">
    <source>
        <dbReference type="SAM" id="SignalP"/>
    </source>
</evidence>
<evidence type="ECO:0000313" key="4">
    <source>
        <dbReference type="Proteomes" id="UP000051802"/>
    </source>
</evidence>
<dbReference type="AlphaFoldDB" id="A0A0R0AE89"/>
<reference evidence="3 4" key="1">
    <citation type="submission" date="2015-10" db="EMBL/GenBank/DDBJ databases">
        <title>Genome sequencing and analysis of members of genus Stenotrophomonas.</title>
        <authorList>
            <person name="Patil P.P."/>
            <person name="Midha S."/>
            <person name="Patil P.B."/>
        </authorList>
    </citation>
    <scope>NUCLEOTIDE SEQUENCE [LARGE SCALE GENOMIC DNA]</scope>
    <source>
        <strain evidence="3 4">JCM 16536</strain>
    </source>
</reference>
<evidence type="ECO:0000313" key="3">
    <source>
        <dbReference type="EMBL" id="KRG40410.1"/>
    </source>
</evidence>
<keyword evidence="1" id="KW-0472">Membrane</keyword>
<keyword evidence="4" id="KW-1185">Reference proteome</keyword>
<gene>
    <name evidence="3" type="ORF">ARC20_01305</name>
</gene>
<comment type="caution">
    <text evidence="3">The sequence shown here is derived from an EMBL/GenBank/DDBJ whole genome shotgun (WGS) entry which is preliminary data.</text>
</comment>
<feature type="transmembrane region" description="Helical" evidence="1">
    <location>
        <begin position="115"/>
        <end position="139"/>
    </location>
</feature>
<evidence type="ECO:0008006" key="5">
    <source>
        <dbReference type="Google" id="ProtNLM"/>
    </source>
</evidence>
<keyword evidence="2" id="KW-0732">Signal</keyword>
<dbReference type="EMBL" id="LLXU01000098">
    <property type="protein sequence ID" value="KRG40410.1"/>
    <property type="molecule type" value="Genomic_DNA"/>
</dbReference>
<proteinExistence type="predicted"/>
<evidence type="ECO:0000256" key="1">
    <source>
        <dbReference type="SAM" id="Phobius"/>
    </source>
</evidence>
<dbReference type="Pfam" id="PF20554">
    <property type="entry name" value="DUF6766"/>
    <property type="match status" value="1"/>
</dbReference>
<feature type="signal peptide" evidence="2">
    <location>
        <begin position="1"/>
        <end position="26"/>
    </location>
</feature>
<organism evidence="3 4">
    <name type="scientific">Stenotrophomonas panacihumi</name>
    <dbReference type="NCBI Taxonomy" id="676599"/>
    <lineage>
        <taxon>Bacteria</taxon>
        <taxon>Pseudomonadati</taxon>
        <taxon>Pseudomonadota</taxon>
        <taxon>Gammaproteobacteria</taxon>
        <taxon>Lysobacterales</taxon>
        <taxon>Lysobacteraceae</taxon>
        <taxon>Stenotrophomonas</taxon>
    </lineage>
</organism>
<dbReference type="STRING" id="676599.ARC20_01305"/>
<dbReference type="InterPro" id="IPR046657">
    <property type="entry name" value="DUF6766"/>
</dbReference>
<dbReference type="OrthoDB" id="187863at2"/>
<accession>A0A0R0AE89</accession>
<feature type="chain" id="PRO_5006390646" description="Transmembrane protein" evidence="2">
    <location>
        <begin position="27"/>
        <end position="213"/>
    </location>
</feature>
<keyword evidence="1" id="KW-1133">Transmembrane helix</keyword>
<sequence>MFWRRNGLSITLAALAVLFLSGQVLAGHAALNEALARAHQPLLGLWAYLHTGHFVSATFENWESEFLQMGMYVLLTVRLRQAGSAESRPVDPGEEHEDIDAGPTPWPVRKGGAWLWLYSHSLSIAFGLLFAMSFTLHLLGSWRAAVAEHLREGLPVESLWAHFTSADFWFESMQNWQSEFLAVLSLVVLTIWLREKDSPQSKPVPAPHAQTGD</sequence>
<keyword evidence="1" id="KW-0812">Transmembrane</keyword>
<name>A0A0R0AE89_9GAMM</name>
<protein>
    <recommendedName>
        <fullName evidence="5">Transmembrane protein</fullName>
    </recommendedName>
</protein>
<dbReference type="RefSeq" id="WP_057647752.1">
    <property type="nucleotide sequence ID" value="NZ_LLXU01000098.1"/>
</dbReference>